<dbReference type="InterPro" id="IPR011009">
    <property type="entry name" value="Kinase-like_dom_sf"/>
</dbReference>
<dbReference type="InterPro" id="IPR000719">
    <property type="entry name" value="Prot_kinase_dom"/>
</dbReference>
<dbReference type="GO" id="GO:0004672">
    <property type="term" value="F:protein kinase activity"/>
    <property type="evidence" value="ECO:0007669"/>
    <property type="project" value="InterPro"/>
</dbReference>
<proteinExistence type="predicted"/>
<dbReference type="GO" id="GO:0005524">
    <property type="term" value="F:ATP binding"/>
    <property type="evidence" value="ECO:0007669"/>
    <property type="project" value="InterPro"/>
</dbReference>
<accession>A0A015IMH1</accession>
<sequence>MERKELIQLEHGKVIIKTKFSNWTSGNEKIDKFIQEKQLNYKGYGALFEWIPYNEFIGIKEVENGFKAIWKRGTLRCFSNKLLWKRNSCKEVSLKYLHNSQNVTDELLNEIKKYSGYGISQNPVTKDYIIVFSGEYSNYHENYDYTYDLKNNFTNWTSGNEIIDNFIQEKQSKYLFGVVFEWIPFNKFVDVKEIGNNCLTRATWGEGKLSYIGKEWIRSSSYEKVCLKYLYDSDEFINKIESYLTKECYGMSRDPVTKDYILVYSDYYFTNNCKKCGNEYTEYYYCEPCQINHAINNLTNRTSGNEIINNFIQEKQLKLNNIKGYKTLFEWIPYSKFIEIKEINEKVGFTEAIWKDGFLHYETRNDVWKRNSYEKVESYLITGCYGISQNPDTKVYILVFINEYSDLYCKKCGDRYNRELCKSCQSDYLKNNLTNWTSGNEKIDNFIQEIQLKYDGYGDIFEWISYNEFIDVNEIGDNCLTTAIWKNGPLRCDTKKKEWIRTSYVKVSLSYLQYSNDEEIIDKIEKEIGYGISQDPDTNDYILIFSDYYYETHCEKCGKNYEFKYSDFEKWCKLCQMNHLKINFINWTSGNEKVNILIQNTQLKINNCDDMIFEWIPYNKFINVNEIGKSGIFTAIRREGSLHYSKRTKKYKRKLNEKAVLIYLNNSQSFCNNEFLNEIKYLIKESYGISQDPNTNDYILVSQDKYYCEKCGKKYDSELEINNKSCTSCQTSHENKKINDLIQEMRLINNDYNIKICGTILFEWISYDQFDDIREIGKRCYSTVYSAIWKDGLLYDKKINHQWKGIRKQEYKWERKPNAKVALKCLHNSKNFLDEFINKVKIYSNRSMENILKIYGISQNPNTNDYIMVFEYAEGGTFNNYLVKNHESFDWLKGLSALANIINGLNEIHQNHIVHRNFHIGNILFTKMDPGDKDYINYNYNHINDRYEACISDIGLFRKIGDTDKTNIYGVMPYVAPEVLKGKPYTRAADIYSFGMIMYVVATGKQLFANCAHDKSLILNIYSGVRPELNEKIAPKCYIDLMKKCWNLDPDNRPGSVEIKELIYLFYNLLNGSCRTAQEHHYEIRKQFEQTQEHRKENLLMIESKPIDYSYTSYLYI</sequence>
<dbReference type="Proteomes" id="UP000022910">
    <property type="component" value="Unassembled WGS sequence"/>
</dbReference>
<dbReference type="PANTHER" id="PTHR23257:SF963">
    <property type="entry name" value="AT08303P"/>
    <property type="match status" value="1"/>
</dbReference>
<comment type="caution">
    <text evidence="2">The sequence shown here is derived from an EMBL/GenBank/DDBJ whole genome shotgun (WGS) entry which is preliminary data.</text>
</comment>
<dbReference type="SMR" id="A0A015IMH1"/>
<dbReference type="InterPro" id="IPR050167">
    <property type="entry name" value="Ser_Thr_protein_kinase"/>
</dbReference>
<dbReference type="PANTHER" id="PTHR23257">
    <property type="entry name" value="SERINE-THREONINE PROTEIN KINASE"/>
    <property type="match status" value="1"/>
</dbReference>
<keyword evidence="3" id="KW-1185">Reference proteome</keyword>
<dbReference type="OrthoDB" id="10350362at2759"/>
<dbReference type="AlphaFoldDB" id="A0A015IMH1"/>
<feature type="domain" description="Protein kinase" evidence="1">
    <location>
        <begin position="770"/>
        <end position="1067"/>
    </location>
</feature>
<dbReference type="PROSITE" id="PS50011">
    <property type="entry name" value="PROTEIN_KINASE_DOM"/>
    <property type="match status" value="1"/>
</dbReference>
<dbReference type="EMBL" id="JEMT01028197">
    <property type="protein sequence ID" value="EXX55410.1"/>
    <property type="molecule type" value="Genomic_DNA"/>
</dbReference>
<dbReference type="InterPro" id="IPR001245">
    <property type="entry name" value="Ser-Thr/Tyr_kinase_cat_dom"/>
</dbReference>
<dbReference type="Pfam" id="PF07714">
    <property type="entry name" value="PK_Tyr_Ser-Thr"/>
    <property type="match status" value="1"/>
</dbReference>
<evidence type="ECO:0000259" key="1">
    <source>
        <dbReference type="PROSITE" id="PS50011"/>
    </source>
</evidence>
<protein>
    <submittedName>
        <fullName evidence="2">Rad53p</fullName>
    </submittedName>
</protein>
<evidence type="ECO:0000313" key="3">
    <source>
        <dbReference type="Proteomes" id="UP000022910"/>
    </source>
</evidence>
<gene>
    <name evidence="2" type="ORF">RirG_225710</name>
</gene>
<dbReference type="HOGENOM" id="CLU_000288_7_8_1"/>
<dbReference type="GO" id="GO:0005737">
    <property type="term" value="C:cytoplasm"/>
    <property type="evidence" value="ECO:0007669"/>
    <property type="project" value="TreeGrafter"/>
</dbReference>
<organism evidence="2 3">
    <name type="scientific">Rhizophagus irregularis (strain DAOM 197198w)</name>
    <name type="common">Glomus intraradices</name>
    <dbReference type="NCBI Taxonomy" id="1432141"/>
    <lineage>
        <taxon>Eukaryota</taxon>
        <taxon>Fungi</taxon>
        <taxon>Fungi incertae sedis</taxon>
        <taxon>Mucoromycota</taxon>
        <taxon>Glomeromycotina</taxon>
        <taxon>Glomeromycetes</taxon>
        <taxon>Glomerales</taxon>
        <taxon>Glomeraceae</taxon>
        <taxon>Rhizophagus</taxon>
    </lineage>
</organism>
<dbReference type="Gene3D" id="1.10.510.10">
    <property type="entry name" value="Transferase(Phosphotransferase) domain 1"/>
    <property type="match status" value="1"/>
</dbReference>
<dbReference type="SUPFAM" id="SSF56112">
    <property type="entry name" value="Protein kinase-like (PK-like)"/>
    <property type="match status" value="1"/>
</dbReference>
<dbReference type="GO" id="GO:0007165">
    <property type="term" value="P:signal transduction"/>
    <property type="evidence" value="ECO:0007669"/>
    <property type="project" value="TreeGrafter"/>
</dbReference>
<evidence type="ECO:0000313" key="2">
    <source>
        <dbReference type="EMBL" id="EXX55410.1"/>
    </source>
</evidence>
<name>A0A015IMH1_RHIIW</name>
<reference evidence="2 3" key="1">
    <citation type="submission" date="2014-02" db="EMBL/GenBank/DDBJ databases">
        <title>Single nucleus genome sequencing reveals high similarity among nuclei of an endomycorrhizal fungus.</title>
        <authorList>
            <person name="Lin K."/>
            <person name="Geurts R."/>
            <person name="Zhang Z."/>
            <person name="Limpens E."/>
            <person name="Saunders D.G."/>
            <person name="Mu D."/>
            <person name="Pang E."/>
            <person name="Cao H."/>
            <person name="Cha H."/>
            <person name="Lin T."/>
            <person name="Zhou Q."/>
            <person name="Shang Y."/>
            <person name="Li Y."/>
            <person name="Ivanov S."/>
            <person name="Sharma T."/>
            <person name="Velzen R.V."/>
            <person name="Ruijter N.D."/>
            <person name="Aanen D.K."/>
            <person name="Win J."/>
            <person name="Kamoun S."/>
            <person name="Bisseling T."/>
            <person name="Huang S."/>
        </authorList>
    </citation>
    <scope>NUCLEOTIDE SEQUENCE [LARGE SCALE GENOMIC DNA]</scope>
    <source>
        <strain evidence="3">DAOM197198w</strain>
    </source>
</reference>